<dbReference type="PANTHER" id="PTHR43639">
    <property type="entry name" value="OXIDOREDUCTASE, SHORT-CHAIN DEHYDROGENASE/REDUCTASE FAMILY (AFU_ORTHOLOGUE AFUA_5G02870)"/>
    <property type="match status" value="1"/>
</dbReference>
<dbReference type="OrthoDB" id="9793499at2"/>
<dbReference type="Pfam" id="PF00106">
    <property type="entry name" value="adh_short"/>
    <property type="match status" value="1"/>
</dbReference>
<dbReference type="KEGG" id="tcy:Thicy_0293"/>
<dbReference type="EMBL" id="CP002776">
    <property type="protein sequence ID" value="AEG31069.1"/>
    <property type="molecule type" value="Genomic_DNA"/>
</dbReference>
<dbReference type="Proteomes" id="UP000009232">
    <property type="component" value="Chromosome"/>
</dbReference>
<keyword evidence="2 3" id="KW-0560">Oxidoreductase</keyword>
<dbReference type="eggNOG" id="COG1028">
    <property type="taxonomic scope" value="Bacteria"/>
</dbReference>
<dbReference type="NCBIfam" id="NF005066">
    <property type="entry name" value="PRK06483.1"/>
    <property type="match status" value="1"/>
</dbReference>
<dbReference type="SUPFAM" id="SSF51735">
    <property type="entry name" value="NAD(P)-binding Rossmann-fold domains"/>
    <property type="match status" value="1"/>
</dbReference>
<organism evidence="3 4">
    <name type="scientific">Thiomicrospira cyclica (strain DSM 14477 / JCM 11371 / ALM1)</name>
    <name type="common">Thioalkalimicrobium cyclicum</name>
    <dbReference type="NCBI Taxonomy" id="717773"/>
    <lineage>
        <taxon>Bacteria</taxon>
        <taxon>Pseudomonadati</taxon>
        <taxon>Pseudomonadota</taxon>
        <taxon>Gammaproteobacteria</taxon>
        <taxon>Thiotrichales</taxon>
        <taxon>Piscirickettsiaceae</taxon>
        <taxon>Thiomicrospira</taxon>
    </lineage>
</organism>
<dbReference type="InterPro" id="IPR036291">
    <property type="entry name" value="NAD(P)-bd_dom_sf"/>
</dbReference>
<dbReference type="PANTHER" id="PTHR43639:SF6">
    <property type="entry name" value="DIHYDROMONAPTERIN REDUCTASE"/>
    <property type="match status" value="1"/>
</dbReference>
<name>F6DAA3_THICA</name>
<sequence>MKLEQAIVITGAGQRIGLALAQHLLAQGDYPLVFTYRTRKPGVEALLDAGAVGFQVDFNQADAVASLMSRLTEQVGSMRALIHNASLWWPDSEPNALQKQFDVHVRAPYELNQACLPLLQACDGPNKDIISISDARVVQGHPAKIAYMATKAALENMTLSFAQAFAPAVKVNAIAPALLTFHPQDSAEYRQARFDRLLLPMEPGAEVLCQAVDYLLDSPYTTGTIMSLDGGSRLVGQRLDSNK</sequence>
<protein>
    <submittedName>
        <fullName evidence="3">Dihydrofolate reductase</fullName>
        <ecNumber evidence="3">1.5.1.3</ecNumber>
    </submittedName>
</protein>
<proteinExistence type="predicted"/>
<evidence type="ECO:0000256" key="1">
    <source>
        <dbReference type="ARBA" id="ARBA00022857"/>
    </source>
</evidence>
<dbReference type="GO" id="GO:0004146">
    <property type="term" value="F:dihydrofolate reductase activity"/>
    <property type="evidence" value="ECO:0007669"/>
    <property type="project" value="UniProtKB-EC"/>
</dbReference>
<evidence type="ECO:0000313" key="4">
    <source>
        <dbReference type="Proteomes" id="UP000009232"/>
    </source>
</evidence>
<evidence type="ECO:0000256" key="2">
    <source>
        <dbReference type="ARBA" id="ARBA00023002"/>
    </source>
</evidence>
<dbReference type="Gene3D" id="3.40.50.720">
    <property type="entry name" value="NAD(P)-binding Rossmann-like Domain"/>
    <property type="match status" value="1"/>
</dbReference>
<dbReference type="PRINTS" id="PR00081">
    <property type="entry name" value="GDHRDH"/>
</dbReference>
<reference evidence="3 4" key="1">
    <citation type="submission" date="2011-05" db="EMBL/GenBank/DDBJ databases">
        <title>Complete sequence of Thioalkalimicrobium cyclicum ALM1.</title>
        <authorList>
            <consortium name="US DOE Joint Genome Institute"/>
            <person name="Lucas S."/>
            <person name="Han J."/>
            <person name="Lapidus A."/>
            <person name="Cheng J.-F."/>
            <person name="Goodwin L."/>
            <person name="Pitluck S."/>
            <person name="Peters L."/>
            <person name="Mikhailova N."/>
            <person name="Davenport K."/>
            <person name="Han C."/>
            <person name="Tapia R."/>
            <person name="Land M."/>
            <person name="Hauser L."/>
            <person name="Kyrpides N."/>
            <person name="Ivanova N."/>
            <person name="Pagani I."/>
            <person name="Kappler U."/>
            <person name="Woyke T."/>
        </authorList>
    </citation>
    <scope>NUCLEOTIDE SEQUENCE [LARGE SCALE GENOMIC DNA]</scope>
    <source>
        <strain evidence="4">DSM 14477 / JCM 11371 / ALM1</strain>
    </source>
</reference>
<dbReference type="STRING" id="717773.Thicy_0293"/>
<dbReference type="RefSeq" id="WP_013834852.1">
    <property type="nucleotide sequence ID" value="NC_015581.1"/>
</dbReference>
<evidence type="ECO:0000313" key="3">
    <source>
        <dbReference type="EMBL" id="AEG31069.1"/>
    </source>
</evidence>
<accession>F6DAA3</accession>
<keyword evidence="1" id="KW-0521">NADP</keyword>
<gene>
    <name evidence="3" type="ordered locus">Thicy_0293</name>
</gene>
<dbReference type="InterPro" id="IPR002347">
    <property type="entry name" value="SDR_fam"/>
</dbReference>
<dbReference type="HOGENOM" id="CLU_010194_1_3_6"/>
<keyword evidence="4" id="KW-1185">Reference proteome</keyword>
<dbReference type="EC" id="1.5.1.3" evidence="3"/>
<dbReference type="AlphaFoldDB" id="F6DAA3"/>